<protein>
    <submittedName>
        <fullName evidence="2">Uncharacterized protein</fullName>
    </submittedName>
</protein>
<evidence type="ECO:0000313" key="2">
    <source>
        <dbReference type="EMBL" id="BBB15757.1"/>
    </source>
</evidence>
<feature type="transmembrane region" description="Helical" evidence="1">
    <location>
        <begin position="145"/>
        <end position="165"/>
    </location>
</feature>
<feature type="transmembrane region" description="Helical" evidence="1">
    <location>
        <begin position="118"/>
        <end position="139"/>
    </location>
</feature>
<keyword evidence="1" id="KW-0812">Transmembrane</keyword>
<proteinExistence type="predicted"/>
<dbReference type="AlphaFoldDB" id="A0A2Z5V7T9"/>
<dbReference type="KEGG" id="rvi:RVIR1_13080"/>
<keyword evidence="1" id="KW-0472">Membrane</keyword>
<accession>A0A2Z5V7T9</accession>
<reference evidence="2 3" key="1">
    <citation type="submission" date="2017-03" db="EMBL/GenBank/DDBJ databases">
        <title>The genome sequence of Candidatus Rickettsiella viridis.</title>
        <authorList>
            <person name="Nikoh N."/>
            <person name="Tsuchida T."/>
            <person name="Yamaguchi K."/>
            <person name="Maeda T."/>
            <person name="Shigenobu S."/>
            <person name="Fukatsu T."/>
        </authorList>
    </citation>
    <scope>NUCLEOTIDE SEQUENCE [LARGE SCALE GENOMIC DNA]</scope>
    <source>
        <strain evidence="2 3">Ap-RA04</strain>
    </source>
</reference>
<keyword evidence="3" id="KW-1185">Reference proteome</keyword>
<gene>
    <name evidence="2" type="ORF">RVIR1_13080</name>
</gene>
<evidence type="ECO:0000313" key="3">
    <source>
        <dbReference type="Proteomes" id="UP000282483"/>
    </source>
</evidence>
<dbReference type="Proteomes" id="UP000282483">
    <property type="component" value="Chromosome"/>
</dbReference>
<keyword evidence="1" id="KW-1133">Transmembrane helix</keyword>
<organism evidence="2 3">
    <name type="scientific">Candidatus Rickettsiella viridis</name>
    <dbReference type="NCBI Taxonomy" id="676208"/>
    <lineage>
        <taxon>Bacteria</taxon>
        <taxon>Pseudomonadati</taxon>
        <taxon>Pseudomonadota</taxon>
        <taxon>Gammaproteobacteria</taxon>
        <taxon>Legionellales</taxon>
        <taxon>Coxiellaceae</taxon>
        <taxon>Rickettsiella</taxon>
    </lineage>
</organism>
<evidence type="ECO:0000256" key="1">
    <source>
        <dbReference type="SAM" id="Phobius"/>
    </source>
</evidence>
<dbReference type="EMBL" id="AP018005">
    <property type="protein sequence ID" value="BBB15757.1"/>
    <property type="molecule type" value="Genomic_DNA"/>
</dbReference>
<name>A0A2Z5V7T9_9COXI</name>
<sequence>MDLNKEKKEYIFAEYHEKRLMLFLPRFIFDINSRLRDFRLTIPEIKQIQQIGRVAVICIELNEKALSKYTNCKLGLVRESLACLEKNPENFGLLESLGKYTTYCRMDKIKSAVGQSGCVGFISILFNYIIITAVLLPFLCLSPSVLPLALFFAAAFFSFVGTYFVKQGIESIPLFNEQLGGLEKCLESDLISLINESKARETNEVTASEKINSVGGFQISEEPATQPSLYPPPYSSLFFNGNALPVREATNNNVGDSLYDRDRVCYK</sequence>
<dbReference type="RefSeq" id="WP_126323292.1">
    <property type="nucleotide sequence ID" value="NZ_AP018005.1"/>
</dbReference>